<sequence length="94" mass="9966">MADPVQDGTNFYPVAGRWSPAYADQDHIVLPPPGLPSPVYCGTEPANEASSSDSPPVVTPPSSNTSVWPAPPSSPATISHHQRARLFCFPSYCS</sequence>
<dbReference type="Proteomes" id="UP001164743">
    <property type="component" value="Chromosome 8A"/>
</dbReference>
<feature type="compositionally biased region" description="Low complexity" evidence="1">
    <location>
        <begin position="50"/>
        <end position="68"/>
    </location>
</feature>
<evidence type="ECO:0000313" key="3">
    <source>
        <dbReference type="Proteomes" id="UP001164743"/>
    </source>
</evidence>
<protein>
    <submittedName>
        <fullName evidence="2">Uncharacterized protein</fullName>
    </submittedName>
</protein>
<feature type="region of interest" description="Disordered" evidence="1">
    <location>
        <begin position="42"/>
        <end position="76"/>
    </location>
</feature>
<dbReference type="GeneID" id="77812842"/>
<dbReference type="RefSeq" id="XP_053023160.1">
    <property type="nucleotide sequence ID" value="XM_053171947.1"/>
</dbReference>
<name>A0ABY7CUZ4_9BASI</name>
<proteinExistence type="predicted"/>
<accession>A0ABY7CUZ4</accession>
<evidence type="ECO:0000256" key="1">
    <source>
        <dbReference type="SAM" id="MobiDB-lite"/>
    </source>
</evidence>
<evidence type="ECO:0000313" key="2">
    <source>
        <dbReference type="EMBL" id="WAQ87605.1"/>
    </source>
</evidence>
<reference evidence="2" key="1">
    <citation type="submission" date="2022-10" db="EMBL/GenBank/DDBJ databases">
        <title>Puccinia triticina Genome sequencing and assembly.</title>
        <authorList>
            <person name="Li C."/>
        </authorList>
    </citation>
    <scope>NUCLEOTIDE SEQUENCE</scope>
    <source>
        <strain evidence="2">Pt15</strain>
    </source>
</reference>
<dbReference type="EMBL" id="CP110428">
    <property type="protein sequence ID" value="WAQ87605.1"/>
    <property type="molecule type" value="Genomic_DNA"/>
</dbReference>
<organism evidence="2 3">
    <name type="scientific">Puccinia triticina</name>
    <dbReference type="NCBI Taxonomy" id="208348"/>
    <lineage>
        <taxon>Eukaryota</taxon>
        <taxon>Fungi</taxon>
        <taxon>Dikarya</taxon>
        <taxon>Basidiomycota</taxon>
        <taxon>Pucciniomycotina</taxon>
        <taxon>Pucciniomycetes</taxon>
        <taxon>Pucciniales</taxon>
        <taxon>Pucciniaceae</taxon>
        <taxon>Puccinia</taxon>
    </lineage>
</organism>
<keyword evidence="3" id="KW-1185">Reference proteome</keyword>
<gene>
    <name evidence="2" type="ORF">PtA15_8A509</name>
</gene>